<organism evidence="2 3">
    <name type="scientific">Stylonychia lemnae</name>
    <name type="common">Ciliate</name>
    <dbReference type="NCBI Taxonomy" id="5949"/>
    <lineage>
        <taxon>Eukaryota</taxon>
        <taxon>Sar</taxon>
        <taxon>Alveolata</taxon>
        <taxon>Ciliophora</taxon>
        <taxon>Intramacronucleata</taxon>
        <taxon>Spirotrichea</taxon>
        <taxon>Stichotrichia</taxon>
        <taxon>Sporadotrichida</taxon>
        <taxon>Oxytrichidae</taxon>
        <taxon>Stylonychinae</taxon>
        <taxon>Stylonychia</taxon>
    </lineage>
</organism>
<feature type="compositionally biased region" description="Low complexity" evidence="1">
    <location>
        <begin position="652"/>
        <end position="669"/>
    </location>
</feature>
<dbReference type="Proteomes" id="UP000039865">
    <property type="component" value="Unassembled WGS sequence"/>
</dbReference>
<accession>A0A078AKK0</accession>
<feature type="region of interest" description="Disordered" evidence="1">
    <location>
        <begin position="1615"/>
        <end position="1635"/>
    </location>
</feature>
<evidence type="ECO:0008006" key="4">
    <source>
        <dbReference type="Google" id="ProtNLM"/>
    </source>
</evidence>
<feature type="compositionally biased region" description="Low complexity" evidence="1">
    <location>
        <begin position="1425"/>
        <end position="1434"/>
    </location>
</feature>
<feature type="region of interest" description="Disordered" evidence="1">
    <location>
        <begin position="127"/>
        <end position="146"/>
    </location>
</feature>
<feature type="region of interest" description="Disordered" evidence="1">
    <location>
        <begin position="637"/>
        <end position="687"/>
    </location>
</feature>
<feature type="compositionally biased region" description="Acidic residues" evidence="1">
    <location>
        <begin position="1045"/>
        <end position="1056"/>
    </location>
</feature>
<evidence type="ECO:0000256" key="1">
    <source>
        <dbReference type="SAM" id="MobiDB-lite"/>
    </source>
</evidence>
<feature type="compositionally biased region" description="Polar residues" evidence="1">
    <location>
        <begin position="1575"/>
        <end position="1585"/>
    </location>
</feature>
<feature type="region of interest" description="Disordered" evidence="1">
    <location>
        <begin position="1033"/>
        <end position="1056"/>
    </location>
</feature>
<keyword evidence="3" id="KW-1185">Reference proteome</keyword>
<gene>
    <name evidence="2" type="primary">Contig16821.g17926</name>
    <name evidence="2" type="ORF">STYLEM_11779</name>
</gene>
<dbReference type="InParanoid" id="A0A078AKK0"/>
<feature type="compositionally biased region" description="Polar residues" evidence="1">
    <location>
        <begin position="1435"/>
        <end position="1454"/>
    </location>
</feature>
<feature type="compositionally biased region" description="Polar residues" evidence="1">
    <location>
        <begin position="1478"/>
        <end position="1497"/>
    </location>
</feature>
<feature type="compositionally biased region" description="Polar residues" evidence="1">
    <location>
        <begin position="1505"/>
        <end position="1541"/>
    </location>
</feature>
<feature type="compositionally biased region" description="Polar residues" evidence="1">
    <location>
        <begin position="543"/>
        <end position="552"/>
    </location>
</feature>
<dbReference type="OrthoDB" id="313576at2759"/>
<protein>
    <recommendedName>
        <fullName evidence="4">Chorein N-terminal domain-containing protein</fullName>
    </recommendedName>
</protein>
<feature type="compositionally biased region" description="Polar residues" evidence="1">
    <location>
        <begin position="1620"/>
        <end position="1631"/>
    </location>
</feature>
<feature type="region of interest" description="Disordered" evidence="1">
    <location>
        <begin position="1411"/>
        <end position="1589"/>
    </location>
</feature>
<reference evidence="2 3" key="1">
    <citation type="submission" date="2014-06" db="EMBL/GenBank/DDBJ databases">
        <authorList>
            <person name="Swart Estienne"/>
        </authorList>
    </citation>
    <scope>NUCLEOTIDE SEQUENCE [LARGE SCALE GENOMIC DNA]</scope>
    <source>
        <strain evidence="2 3">130c</strain>
    </source>
</reference>
<feature type="compositionally biased region" description="Polar residues" evidence="1">
    <location>
        <begin position="670"/>
        <end position="687"/>
    </location>
</feature>
<evidence type="ECO:0000313" key="3">
    <source>
        <dbReference type="Proteomes" id="UP000039865"/>
    </source>
</evidence>
<sequence>MFTNKIYDCLKIYLDRYLFGFDKNQLNMSIIKGNINLKSVNIRPDEANRIIDGLMLPFSILNVWNNPLELAIDDLYLILGPNMSFLSHNESYIGDEGLDDSYDSTNVFNIFEHDLQIKNKVKNIDKIEPKKEQNSENNDDDSLKSNSHNLMKNLRLTIKRLHIRFEDDYFSAQSPYSFGVVIDQVDLRTSDTEWSFDSLLHLNFFRVNPQHKEEDNKGQGFMILKELNLTNANLYVNTMSEMFIPSSLWEQTRHLENQIFDAMPVESLNDLMNDFLKMGSAPQQSKPFAQAKFTFLFTPFKVNLTPGIIDDLARFYEFIQNFSISLDLKQYRPQRKPICLSDLNGQDIQDDHIKRKRKLIVRDWFFFAVWYIRLRNLLVNFYSEQLIEKELEQNQEQYENLIKAAQSGKSNMKQFMDDASKKNNTQQSKDKTENLRNYDEILQLYKFQGITLNIYENLDKYSCKNKQSLPSFEIDLDSLVYASDFNFINSTTRKQLVFKDMKVFHSQLFKRDQQFNQNLGLQQKQSLSLQNNINQVPTDQMKSLTFRDNGQKGTPGLNRGPSNQSYQQIQNPTISGMGAQVSTSAQGIKYGVSSSYQQPFNNSNQTQFSKLYIGGGIPNNKYSNYYQAQNHNININNGQMGYSHGNNYTQRNLSQQNSSQVVNSSTNSQMENQRNTRNSKPSQIQQNQQTSILDNIFGLKQTFESFFANFTGSNDNNQASNNKDQNSSQIQIQNTFDNSNSQINMKHVQSPLNNQFESKNMQGNNSRLNNTQNIIDNSYQYSQNNNSYGQNVSTPYRPAGLRGAYYNNISSTTQRKNQNDLSDILGVGQGINNQIQFNRRGPSQQSNTTTTKVSVYQASSQQVPLINHQSQWQIETFESAKQQNCVVQRIQVLHLCSSNNLQAAFSIDQNLAMIPQKTSSIIRPKSIQIDVNVAQLDLQYCNDIIKNMCDTLVAYKKLHVFRYIPLKNLFQRRENIQRKIQLHIPFYLIKQVFASKSTQARSSILREKPKDNQFEETQKLKMNKNMSQFQMQNKRGSNRGVGNDSSEDENISDQEDVDYKTTKKYIQQAVSNKKDYFQANKNFQSTQDLKDQQLKSQAEKTFGFQSFHEDFIVKKAVEYEKTYTRVDIQVSVNVNSIQITVIQPRANVNEQQRALCKLSINQNQISLYKNNQESGFDAFGMQFQTLNKFEMYYLFVKNLRRGLDIYLQNPVFYSSEVNNFDQLRQVFRKVFRPKVAIAGNGGNNFNDVRNTIKEYLAPKDKVYGNNQSELYSKISPKNLIYNANAVQEQEMLFNKGKTKTQNKKNVSKYDALFNNLDNGKEDLDLDQISQSHTPELSYKNLNLNDNNKNDYKSLKDQKSQQQQKQLSKEYNLNDQKQRENNYENNGTDFQVYYTEEMEQDEAKEIQKMINGSSDTPLISGKKKQNQSSNQVQSQLDHQSTSISQPQQVNPQSFLAQMRKKQNTDLPTARGLPVPIKPPNNQKTPSNGFTPNVFQNNAKMLGGGITTSKNETGKNSHNTSKNQLLNRGKSQQSEDIFNSNFAQQQLQQHQNDKKQQPSVKQFSSNIDHSTKAGKQISKQQKSNKGSSCEEDMAFEERNDELGFAVMLNKQMNTAALKKTKSQNQAEPSLTSHTQTNYTQQYQINQRMNQMAYGFKNNKF</sequence>
<evidence type="ECO:0000313" key="2">
    <source>
        <dbReference type="EMBL" id="CDW82744.1"/>
    </source>
</evidence>
<dbReference type="EMBL" id="CCKQ01011203">
    <property type="protein sequence ID" value="CDW82744.1"/>
    <property type="molecule type" value="Genomic_DNA"/>
</dbReference>
<name>A0A078AKK0_STYLE</name>
<feature type="compositionally biased region" description="Polar residues" evidence="1">
    <location>
        <begin position="560"/>
        <end position="569"/>
    </location>
</feature>
<proteinExistence type="predicted"/>
<feature type="compositionally biased region" description="Polar residues" evidence="1">
    <location>
        <begin position="637"/>
        <end position="651"/>
    </location>
</feature>
<feature type="region of interest" description="Disordered" evidence="1">
    <location>
        <begin position="543"/>
        <end position="569"/>
    </location>
</feature>
<feature type="compositionally biased region" description="Polar residues" evidence="1">
    <location>
        <begin position="1556"/>
        <end position="1566"/>
    </location>
</feature>